<dbReference type="Gene3D" id="3.40.20.10">
    <property type="entry name" value="Severin"/>
    <property type="match status" value="2"/>
</dbReference>
<feature type="compositionally biased region" description="Polar residues" evidence="2">
    <location>
        <begin position="788"/>
        <end position="797"/>
    </location>
</feature>
<feature type="compositionally biased region" description="Polar residues" evidence="2">
    <location>
        <begin position="928"/>
        <end position="937"/>
    </location>
</feature>
<feature type="compositionally biased region" description="Polar residues" evidence="2">
    <location>
        <begin position="711"/>
        <end position="725"/>
    </location>
</feature>
<proteinExistence type="predicted"/>
<feature type="region of interest" description="Disordered" evidence="2">
    <location>
        <begin position="1041"/>
        <end position="1146"/>
    </location>
</feature>
<feature type="compositionally biased region" description="Polar residues" evidence="2">
    <location>
        <begin position="811"/>
        <end position="820"/>
    </location>
</feature>
<evidence type="ECO:0000313" key="3">
    <source>
        <dbReference type="EMBL" id="KAG5172424.1"/>
    </source>
</evidence>
<dbReference type="SUPFAM" id="SSF51445">
    <property type="entry name" value="(Trans)glycosidases"/>
    <property type="match status" value="1"/>
</dbReference>
<feature type="region of interest" description="Disordered" evidence="2">
    <location>
        <begin position="204"/>
        <end position="272"/>
    </location>
</feature>
<feature type="compositionally biased region" description="Basic and acidic residues" evidence="2">
    <location>
        <begin position="1104"/>
        <end position="1122"/>
    </location>
</feature>
<evidence type="ECO:0000256" key="1">
    <source>
        <dbReference type="SAM" id="Coils"/>
    </source>
</evidence>
<feature type="compositionally biased region" description="Polar residues" evidence="2">
    <location>
        <begin position="503"/>
        <end position="519"/>
    </location>
</feature>
<dbReference type="GO" id="GO:0051015">
    <property type="term" value="F:actin filament binding"/>
    <property type="evidence" value="ECO:0007669"/>
    <property type="project" value="InterPro"/>
</dbReference>
<feature type="region of interest" description="Disordered" evidence="2">
    <location>
        <begin position="695"/>
        <end position="834"/>
    </location>
</feature>
<name>A0A8H7Y7N0_PSICU</name>
<feature type="compositionally biased region" description="Low complexity" evidence="2">
    <location>
        <begin position="464"/>
        <end position="483"/>
    </location>
</feature>
<gene>
    <name evidence="3" type="ORF">JR316_001923</name>
</gene>
<feature type="compositionally biased region" description="Polar residues" evidence="2">
    <location>
        <begin position="1054"/>
        <end position="1067"/>
    </location>
</feature>
<feature type="compositionally biased region" description="Polar residues" evidence="2">
    <location>
        <begin position="767"/>
        <end position="778"/>
    </location>
</feature>
<dbReference type="InterPro" id="IPR007122">
    <property type="entry name" value="Villin/Gelsolin"/>
</dbReference>
<feature type="compositionally biased region" description="Basic and acidic residues" evidence="2">
    <location>
        <begin position="370"/>
        <end position="381"/>
    </location>
</feature>
<dbReference type="SUPFAM" id="SSF55753">
    <property type="entry name" value="Actin depolymerizing proteins"/>
    <property type="match status" value="1"/>
</dbReference>
<feature type="region of interest" description="Disordered" evidence="2">
    <location>
        <begin position="399"/>
        <end position="605"/>
    </location>
</feature>
<organism evidence="3">
    <name type="scientific">Psilocybe cubensis</name>
    <name type="common">Psychedelic mushroom</name>
    <name type="synonym">Stropharia cubensis</name>
    <dbReference type="NCBI Taxonomy" id="181762"/>
    <lineage>
        <taxon>Eukaryota</taxon>
        <taxon>Fungi</taxon>
        <taxon>Dikarya</taxon>
        <taxon>Basidiomycota</taxon>
        <taxon>Agaricomycotina</taxon>
        <taxon>Agaricomycetes</taxon>
        <taxon>Agaricomycetidae</taxon>
        <taxon>Agaricales</taxon>
        <taxon>Agaricineae</taxon>
        <taxon>Strophariaceae</taxon>
        <taxon>Psilocybe</taxon>
    </lineage>
</organism>
<comment type="caution">
    <text evidence="3">The sequence shown here is derived from an EMBL/GenBank/DDBJ whole genome shotgun (WGS) entry which is preliminary data.</text>
</comment>
<feature type="compositionally biased region" description="Low complexity" evidence="2">
    <location>
        <begin position="821"/>
        <end position="834"/>
    </location>
</feature>
<feature type="compositionally biased region" description="Low complexity" evidence="2">
    <location>
        <begin position="353"/>
        <end position="365"/>
    </location>
</feature>
<feature type="region of interest" description="Disordered" evidence="2">
    <location>
        <begin position="339"/>
        <end position="382"/>
    </location>
</feature>
<dbReference type="InterPro" id="IPR017853">
    <property type="entry name" value="GH"/>
</dbReference>
<feature type="region of interest" description="Disordered" evidence="2">
    <location>
        <begin position="1190"/>
        <end position="1211"/>
    </location>
</feature>
<protein>
    <submittedName>
        <fullName evidence="3">Uncharacterized protein</fullName>
    </submittedName>
</protein>
<feature type="compositionally biased region" description="Polar residues" evidence="2">
    <location>
        <begin position="732"/>
        <end position="746"/>
    </location>
</feature>
<accession>A0A8H7Y7N0</accession>
<feature type="compositionally biased region" description="Low complexity" evidence="2">
    <location>
        <begin position="1190"/>
        <end position="1204"/>
    </location>
</feature>
<dbReference type="SMART" id="SM00262">
    <property type="entry name" value="GEL"/>
    <property type="match status" value="1"/>
</dbReference>
<sequence length="2111" mass="231981">MQPSASRKDSTIKMGSPYSLYVTKHPAVVEAVSWATRLHDAKTFLASICPNPVLSQIMGDRYPEIKLALDGVQQFGSSVTGSYNRTATTTETRPLFSSDTGPAIPRNTAIVHRHIKFSRSSNWTKAKTPVKMLQTFYLNTDTIRIDTMDSSLSTSSRKSYDLPKPETGLAEWTNKIKALQKEVDADEEAEQRRLEEEIAAARQARLRRSRGNSASSRVNTPDIPTDNDTSVNDPLRSTAERVNNQETALRKLMGRNEVYNPDKLPASNRSITGKSEPVSLAAFIGGTATGPKLNRHAPQQDAHDPTQFIQPDLSAPHPVFGRGGIAMPGMISKGIKISASDVGSENSERYRPSTLSSKRSTSSLTGVQLDKAESGTKKEFADVPQRSLTTGPKFAASLSAQKQVGKDELFQGKSNEIPRNHYTLGASPRPLSSAKSASYLTRTEEPIAQDAISKSARPADTFGSSQSSLSSPSKPAASSFVSSTARTRAASPTKSTDPWLPASNISFESKVSAPSTWSTPMKEDSEPRGASALPIKSSDPYNLIGKQNDIGSPPKPISSSSTSSSYIPKKETTFVRNVSPSKSVDTLRSNTSTPSKPLPSYLGQNASKLGLSSGGKVVSPSGDTPLRRLMETNNVYNPDKLVALDTPRKSVAERAQAVSLAAFMGGNGAGIRLNKHAPQQDAHDPTQFVQYDTSAPHPIFGKGGIAMPGMTNRNIPKSSDTPGSESSERYRPSTTRPTWPPVSSSGAGKAEERPISPQKTGNRERTTSAPSAQVPNTFSSSSEWSSSNKMTSRQSPTKEVLSTPARDRTISGPSYINNRKSSIPASPSYSSSASSASLSRHIEPIPKSSPLSPFISTTLNASPAFQKPPVQKDLTPSISRLQGRGFVQNMVKANSQQEALPTPSPSAEKVRPLSASGRKGSVLDRWQPNIQSSSPTKPSFPPYPSSNRKSTTYESNENIHDTPQATKPPIAHTIKPVASLPFLPKANTTTSVPLAQEPAEASDLYPRSRTPGLGSATTMVLIKPTKSSSDLTQLPHVDELGVKRNSWRNPVPDSDQNASAEALTSSKKPLIHPTKGRARKPRKYGEPRNEPTDEPAVSNFIQETKGHDDHEITEQKQTRPYHDNSSLLQEQRDRSSHSNKGVSLHNEQSRNYDLFITPISNVEKNHHVDNGPAERQLVLELSSPKAPEFSIPSKSFVPSSPSSPAKHTRIPSTGSRATVMEVAQALLDHPTLNPMPSNVEFDSSLSKPILELEQMVTEVPKPRNLSQIQAEKRKSSYEKYSAIVLPSLKEEATPAPSPAGTLTRAQVKIDHEPDVEFVAVPEVKIDREDVKCVTVPDVSPLDMRSTSPTPKSPTLLTPYGKYNVLDIIDLSDVFMHGPEHDEIPLPRIDFAKFTKPATRTPALKPDEQKVSLEILALTGATATALTRSLDIFYETEILVIIHRTKSKSSGLASTSVWCWLGRKSILGDREEKKLQELATRYGTTAKIIQQLAEPPEFIEILGGQLAVRQGTRTHWTSDNTTMHLVRSCGGNIVIDEHDLNVHNLCSAFSYCFTLLGSIYVWHGRGSTQPERDAALKYVETFSKDLVLPIVLLEGEDDNDEMFWMILGDNDFAKADYWQWRTTSAIIDPSVWRLDTNGKGCPLIAVPFISMEQELQKSIYIVNCIWEFYLVVGKEARSDRRSIKFALDLVMKLSMEAASSRPYVPTVHVLVLPSQIPLDLRLGIRDLDEAWMNDGEIPDHMNVIHSSKAAYHILNPLEKQTSMRSLLATYITVACSLVFDVVLGALIPAHYQNVARRKESPRGCFPALDFKMPKHTPHDLKGWWCDAATEYAFVGFSYEVTACQSAEQLKKEFKDIRHHFNSRYVRLYGACDREGFYDDIVDAAWENGLGVHALIWFGFNGDDIWMGRRDVLLANLHSNPRAKYVTRVLQFGSEPLYDNVLPHDQLAEQVQLAKANLSSLSIPVTVSELAYGYQERGGAQDVLDAIDSINIHMLPFFQQTASTANESWPLVLNDMDWFITHGNGKKMYFDENGWPSVTSPSVQPNSPLAVADVENEQQYYILLDNHCEDLKEVVGGGVGWFAHIYSDNQEPGYGIYDSDGNLKFPFHPRTSC</sequence>
<feature type="coiled-coil region" evidence="1">
    <location>
        <begin position="169"/>
        <end position="204"/>
    </location>
</feature>
<feature type="compositionally biased region" description="Polar residues" evidence="2">
    <location>
        <begin position="945"/>
        <end position="965"/>
    </location>
</feature>
<feature type="compositionally biased region" description="Polar residues" evidence="2">
    <location>
        <begin position="574"/>
        <end position="595"/>
    </location>
</feature>
<dbReference type="InterPro" id="IPR029006">
    <property type="entry name" value="ADF-H/Gelsolin-like_dom_sf"/>
</dbReference>
<feature type="compositionally biased region" description="Low complexity" evidence="2">
    <location>
        <begin position="557"/>
        <end position="567"/>
    </location>
</feature>
<reference evidence="3" key="1">
    <citation type="submission" date="2021-02" db="EMBL/GenBank/DDBJ databases">
        <title>Psilocybe cubensis genome.</title>
        <authorList>
            <person name="Mckernan K.J."/>
            <person name="Crawford S."/>
            <person name="Trippe A."/>
            <person name="Kane L.T."/>
            <person name="Mclaughlin S."/>
        </authorList>
    </citation>
    <scope>NUCLEOTIDE SEQUENCE [LARGE SCALE GENOMIC DNA]</scope>
    <source>
        <strain evidence="3">MGC-MH-2018</strain>
    </source>
</reference>
<keyword evidence="1" id="KW-0175">Coiled coil</keyword>
<evidence type="ECO:0000256" key="2">
    <source>
        <dbReference type="SAM" id="MobiDB-lite"/>
    </source>
</evidence>
<dbReference type="EMBL" id="JAFIQS010000002">
    <property type="protein sequence ID" value="KAG5172424.1"/>
    <property type="molecule type" value="Genomic_DNA"/>
</dbReference>
<feature type="compositionally biased region" description="Polar residues" evidence="2">
    <location>
        <begin position="484"/>
        <end position="496"/>
    </location>
</feature>
<feature type="region of interest" description="Disordered" evidence="2">
    <location>
        <begin position="894"/>
        <end position="969"/>
    </location>
</feature>